<dbReference type="PROSITE" id="PS50866">
    <property type="entry name" value="GOLD"/>
    <property type="match status" value="1"/>
</dbReference>
<sequence>MRISSLTPLFLALLVVVHSALCITIKVDPRDEQCFYERVEKQDVKVQVQFQVASGGFLDIDLNIYAPSQNLVHTAARQTEGKYTFVANEQGDYKFCFSNQLSTLTPKTIAFEVHAGDFMDPHLIKIDNNDPIQKSLMRLTDGMTEVLSEQKFYKIREHSHRDLVEETNTKVVIWSIIEIIVLVLISVWQVFYLRNFFSVKKSNF</sequence>
<feature type="transmembrane region" description="Helical" evidence="9">
    <location>
        <begin position="171"/>
        <end position="193"/>
    </location>
</feature>
<evidence type="ECO:0000259" key="11">
    <source>
        <dbReference type="PROSITE" id="PS50866"/>
    </source>
</evidence>
<name>A0AAW2ZS88_9EUKA</name>
<dbReference type="InterPro" id="IPR009038">
    <property type="entry name" value="GOLD_dom"/>
</dbReference>
<dbReference type="Gene3D" id="2.60.120.680">
    <property type="entry name" value="GOLD domain"/>
    <property type="match status" value="1"/>
</dbReference>
<comment type="subcellular location">
    <subcellularLocation>
        <location evidence="7">Endomembrane system</location>
        <topology evidence="7">Single-pass membrane protein</topology>
    </subcellularLocation>
    <subcellularLocation>
        <location evidence="1 8">Membrane</location>
        <topology evidence="1 8">Single-pass type I membrane protein</topology>
    </subcellularLocation>
</comment>
<dbReference type="InterPro" id="IPR015720">
    <property type="entry name" value="Emp24-like"/>
</dbReference>
<dbReference type="Proteomes" id="UP001431209">
    <property type="component" value="Unassembled WGS sequence"/>
</dbReference>
<organism evidence="12 13">
    <name type="scientific">Acrasis kona</name>
    <dbReference type="NCBI Taxonomy" id="1008807"/>
    <lineage>
        <taxon>Eukaryota</taxon>
        <taxon>Discoba</taxon>
        <taxon>Heterolobosea</taxon>
        <taxon>Tetramitia</taxon>
        <taxon>Eutetramitia</taxon>
        <taxon>Acrasidae</taxon>
        <taxon>Acrasis</taxon>
    </lineage>
</organism>
<evidence type="ECO:0000256" key="5">
    <source>
        <dbReference type="ARBA" id="ARBA00022989"/>
    </source>
</evidence>
<evidence type="ECO:0000256" key="8">
    <source>
        <dbReference type="RuleBase" id="RU003827"/>
    </source>
</evidence>
<protein>
    <submittedName>
        <fullName evidence="12">Transmembrane emp24 domain-containing protein</fullName>
    </submittedName>
</protein>
<dbReference type="EMBL" id="JAOPGA020001811">
    <property type="protein sequence ID" value="KAL0491542.1"/>
    <property type="molecule type" value="Genomic_DNA"/>
</dbReference>
<dbReference type="SMART" id="SM01190">
    <property type="entry name" value="EMP24_GP25L"/>
    <property type="match status" value="1"/>
</dbReference>
<evidence type="ECO:0000256" key="6">
    <source>
        <dbReference type="ARBA" id="ARBA00023136"/>
    </source>
</evidence>
<evidence type="ECO:0000256" key="9">
    <source>
        <dbReference type="SAM" id="Phobius"/>
    </source>
</evidence>
<evidence type="ECO:0000313" key="12">
    <source>
        <dbReference type="EMBL" id="KAL0491542.1"/>
    </source>
</evidence>
<dbReference type="PANTHER" id="PTHR22811">
    <property type="entry name" value="TRANSMEMBRANE EMP24 DOMAIN-CONTAINING PROTEIN"/>
    <property type="match status" value="1"/>
</dbReference>
<evidence type="ECO:0000256" key="2">
    <source>
        <dbReference type="ARBA" id="ARBA00007104"/>
    </source>
</evidence>
<dbReference type="Pfam" id="PF01105">
    <property type="entry name" value="EMP24_GP25L"/>
    <property type="match status" value="1"/>
</dbReference>
<evidence type="ECO:0000256" key="1">
    <source>
        <dbReference type="ARBA" id="ARBA00004479"/>
    </source>
</evidence>
<accession>A0AAW2ZS88</accession>
<dbReference type="SUPFAM" id="SSF101576">
    <property type="entry name" value="Supernatant protein factor (SPF), C-terminal domain"/>
    <property type="match status" value="1"/>
</dbReference>
<proteinExistence type="inferred from homology"/>
<comment type="similarity">
    <text evidence="2 8">Belongs to the EMP24/GP25L family.</text>
</comment>
<dbReference type="InterPro" id="IPR036598">
    <property type="entry name" value="GOLD_dom_sf"/>
</dbReference>
<evidence type="ECO:0000256" key="3">
    <source>
        <dbReference type="ARBA" id="ARBA00022692"/>
    </source>
</evidence>
<comment type="caution">
    <text evidence="12">The sequence shown here is derived from an EMBL/GenBank/DDBJ whole genome shotgun (WGS) entry which is preliminary data.</text>
</comment>
<dbReference type="GO" id="GO:0012505">
    <property type="term" value="C:endomembrane system"/>
    <property type="evidence" value="ECO:0007669"/>
    <property type="project" value="UniProtKB-SubCell"/>
</dbReference>
<feature type="signal peptide" evidence="10">
    <location>
        <begin position="1"/>
        <end position="22"/>
    </location>
</feature>
<feature type="domain" description="GOLD" evidence="11">
    <location>
        <begin position="32"/>
        <end position="115"/>
    </location>
</feature>
<dbReference type="GO" id="GO:0016020">
    <property type="term" value="C:membrane"/>
    <property type="evidence" value="ECO:0007669"/>
    <property type="project" value="UniProtKB-SubCell"/>
</dbReference>
<evidence type="ECO:0000313" key="13">
    <source>
        <dbReference type="Proteomes" id="UP001431209"/>
    </source>
</evidence>
<gene>
    <name evidence="12" type="ORF">AKO1_010279</name>
</gene>
<keyword evidence="6 9" id="KW-0472">Membrane</keyword>
<keyword evidence="4 10" id="KW-0732">Signal</keyword>
<reference evidence="12 13" key="1">
    <citation type="submission" date="2024-03" db="EMBL/GenBank/DDBJ databases">
        <title>The Acrasis kona genome and developmental transcriptomes reveal deep origins of eukaryotic multicellular pathways.</title>
        <authorList>
            <person name="Sheikh S."/>
            <person name="Fu C.-J."/>
            <person name="Brown M.W."/>
            <person name="Baldauf S.L."/>
        </authorList>
    </citation>
    <scope>NUCLEOTIDE SEQUENCE [LARGE SCALE GENOMIC DNA]</scope>
    <source>
        <strain evidence="12 13">ATCC MYA-3509</strain>
    </source>
</reference>
<dbReference type="AlphaFoldDB" id="A0AAW2ZS88"/>
<keyword evidence="5 9" id="KW-1133">Transmembrane helix</keyword>
<keyword evidence="13" id="KW-1185">Reference proteome</keyword>
<feature type="chain" id="PRO_5043957662" evidence="10">
    <location>
        <begin position="23"/>
        <end position="204"/>
    </location>
</feature>
<evidence type="ECO:0000256" key="7">
    <source>
        <dbReference type="ARBA" id="ARBA00037847"/>
    </source>
</evidence>
<evidence type="ECO:0000256" key="4">
    <source>
        <dbReference type="ARBA" id="ARBA00022729"/>
    </source>
</evidence>
<keyword evidence="3 8" id="KW-0812">Transmembrane</keyword>
<evidence type="ECO:0000256" key="10">
    <source>
        <dbReference type="SAM" id="SignalP"/>
    </source>
</evidence>